<dbReference type="EMBL" id="FNGS01000011">
    <property type="protein sequence ID" value="SDM97403.1"/>
    <property type="molecule type" value="Genomic_DNA"/>
</dbReference>
<dbReference type="Gene3D" id="3.55.50.30">
    <property type="match status" value="1"/>
</dbReference>
<accession>A0A1G9XMD3</accession>
<feature type="domain" description="Protein FecR C-terminal" evidence="2">
    <location>
        <begin position="284"/>
        <end position="350"/>
    </location>
</feature>
<feature type="domain" description="FecR protein" evidence="1">
    <location>
        <begin position="144"/>
        <end position="228"/>
    </location>
</feature>
<proteinExistence type="predicted"/>
<dbReference type="STRING" id="563176.SAMN04488090_4662"/>
<organism evidence="3 4">
    <name type="scientific">Siphonobacter aquaeclarae</name>
    <dbReference type="NCBI Taxonomy" id="563176"/>
    <lineage>
        <taxon>Bacteria</taxon>
        <taxon>Pseudomonadati</taxon>
        <taxon>Bacteroidota</taxon>
        <taxon>Cytophagia</taxon>
        <taxon>Cytophagales</taxon>
        <taxon>Cytophagaceae</taxon>
        <taxon>Siphonobacter</taxon>
    </lineage>
</organism>
<evidence type="ECO:0000259" key="2">
    <source>
        <dbReference type="Pfam" id="PF16344"/>
    </source>
</evidence>
<dbReference type="Pfam" id="PF04773">
    <property type="entry name" value="FecR"/>
    <property type="match status" value="1"/>
</dbReference>
<sequence>MFRDISPEQLAADESFRRWVLENNPQDALYWTGWLNRYPDQTDALNQARRLLLAMHDTFEQTTPEELREEADRFAALLDVHPPVRRMQPWKWAAAASVVLLTGLGAYWYTRQEAAPAVISYRQLLEQTPDPMVEKANTTPKPLLVMLSDGSSVILQPESRISYPRKFRSDKREIFLSGEAFFEIAKDPAHPFFVYANNLVTRVVGTSFTIRAFEQDKDVKVIVKTGRVSVFARAEEKARAVSTAPGGLILIPNQQVVFNKENSRMVRSLIQLPAFVEIPQQADFHFRRTPVADVFTTLEKAYGIRIVYDREVLRRCFLTANLSDEPLLEKLNLICQTIDARYEQLDGEILITGPGCQ</sequence>
<dbReference type="Pfam" id="PF16344">
    <property type="entry name" value="FecR_C"/>
    <property type="match status" value="1"/>
</dbReference>
<dbReference type="Proteomes" id="UP000198901">
    <property type="component" value="Unassembled WGS sequence"/>
</dbReference>
<dbReference type="PIRSF" id="PIRSF018266">
    <property type="entry name" value="FecR"/>
    <property type="match status" value="1"/>
</dbReference>
<name>A0A1G9XMD3_9BACT</name>
<dbReference type="Gene3D" id="2.60.120.1440">
    <property type="match status" value="1"/>
</dbReference>
<gene>
    <name evidence="3" type="ORF">SAMN04488090_4662</name>
</gene>
<evidence type="ECO:0000259" key="1">
    <source>
        <dbReference type="Pfam" id="PF04773"/>
    </source>
</evidence>
<evidence type="ECO:0000313" key="3">
    <source>
        <dbReference type="EMBL" id="SDM97403.1"/>
    </source>
</evidence>
<dbReference type="OrthoDB" id="645173at2"/>
<dbReference type="AlphaFoldDB" id="A0A1G9XMD3"/>
<keyword evidence="4" id="KW-1185">Reference proteome</keyword>
<dbReference type="InterPro" id="IPR012373">
    <property type="entry name" value="Ferrdict_sens_TM"/>
</dbReference>
<dbReference type="InterPro" id="IPR006860">
    <property type="entry name" value="FecR"/>
</dbReference>
<dbReference type="GO" id="GO:0016989">
    <property type="term" value="F:sigma factor antagonist activity"/>
    <property type="evidence" value="ECO:0007669"/>
    <property type="project" value="TreeGrafter"/>
</dbReference>
<reference evidence="3 4" key="1">
    <citation type="submission" date="2016-10" db="EMBL/GenBank/DDBJ databases">
        <authorList>
            <person name="de Groot N.N."/>
        </authorList>
    </citation>
    <scope>NUCLEOTIDE SEQUENCE [LARGE SCALE GENOMIC DNA]</scope>
    <source>
        <strain evidence="3 4">DSM 21668</strain>
    </source>
</reference>
<dbReference type="RefSeq" id="WP_093208354.1">
    <property type="nucleotide sequence ID" value="NZ_FNGS01000011.1"/>
</dbReference>
<dbReference type="PANTHER" id="PTHR30273:SF2">
    <property type="entry name" value="PROTEIN FECR"/>
    <property type="match status" value="1"/>
</dbReference>
<dbReference type="PANTHER" id="PTHR30273">
    <property type="entry name" value="PERIPLASMIC SIGNAL SENSOR AND SIGMA FACTOR ACTIVATOR FECR-RELATED"/>
    <property type="match status" value="1"/>
</dbReference>
<dbReference type="InterPro" id="IPR032508">
    <property type="entry name" value="FecR_C"/>
</dbReference>
<protein>
    <submittedName>
        <fullName evidence="3">FecR family protein</fullName>
    </submittedName>
</protein>
<evidence type="ECO:0000313" key="4">
    <source>
        <dbReference type="Proteomes" id="UP000198901"/>
    </source>
</evidence>